<keyword evidence="1" id="KW-0238">DNA-binding</keyword>
<name>A0A126V4B1_9RHOB</name>
<gene>
    <name evidence="4" type="ORF">RC74_18545</name>
</gene>
<dbReference type="GO" id="GO:0006310">
    <property type="term" value="P:DNA recombination"/>
    <property type="evidence" value="ECO:0007669"/>
    <property type="project" value="UniProtKB-KW"/>
</dbReference>
<evidence type="ECO:0000313" key="5">
    <source>
        <dbReference type="Proteomes" id="UP000070371"/>
    </source>
</evidence>
<dbReference type="KEGG" id="hat:RC74_18545"/>
<dbReference type="RefSeq" id="WP_039003749.1">
    <property type="nucleotide sequence ID" value="NZ_CP014327.1"/>
</dbReference>
<dbReference type="OrthoDB" id="7222937at2"/>
<dbReference type="InterPro" id="IPR011010">
    <property type="entry name" value="DNA_brk_join_enz"/>
</dbReference>
<dbReference type="GO" id="GO:0003677">
    <property type="term" value="F:DNA binding"/>
    <property type="evidence" value="ECO:0007669"/>
    <property type="project" value="UniProtKB-KW"/>
</dbReference>
<sequence>MSVTLKYAYLKHQTWLYRRNYPKHLQPHLGQALKRSLKTSDARTAKTRIAEINQSYAEIVSQAEARLRAIPDPDNAPTITIPQPKIERLRLQGQTTVADLAQTYLTQRSQELKPGSFKSIRFSLGLLTSLFGNTRIGDLSPTNGQEFLALLSRLNPDVTKSTTRKGLGIRDLVALSTTSDRTIAPQTQHRIWTQTCHFLDWAVREGHLAEHGFGKLAVHSKPTVQSYAVMTDAEVVTLLGANDPLLTPLLHFCLLTGMRSGEACGVMAEDLITKGNLGVFARIRPNAIRGLKSKAAEREIPLHDGLLATLAMLPNEGALFPGVSVDRITKRFSLLRQSTGATRPGLVFHSTLKWFITQCERTGVPEHFTASLVGHQSARSANRLTYGLYSAGISDCQKREIVDQVRLPVGVV</sequence>
<accession>A0A126V4B1</accession>
<dbReference type="Pfam" id="PF20172">
    <property type="entry name" value="DUF6538"/>
    <property type="match status" value="1"/>
</dbReference>
<dbReference type="EMBL" id="CP014327">
    <property type="protein sequence ID" value="AML52987.1"/>
    <property type="molecule type" value="Genomic_DNA"/>
</dbReference>
<keyword evidence="2" id="KW-0233">DNA recombination</keyword>
<organism evidence="4 5">
    <name type="scientific">Falsihalocynthiibacter arcticus</name>
    <dbReference type="NCBI Taxonomy" id="1579316"/>
    <lineage>
        <taxon>Bacteria</taxon>
        <taxon>Pseudomonadati</taxon>
        <taxon>Pseudomonadota</taxon>
        <taxon>Alphaproteobacteria</taxon>
        <taxon>Rhodobacterales</taxon>
        <taxon>Roseobacteraceae</taxon>
        <taxon>Falsihalocynthiibacter</taxon>
    </lineage>
</organism>
<evidence type="ECO:0000313" key="4">
    <source>
        <dbReference type="EMBL" id="AML52987.1"/>
    </source>
</evidence>
<dbReference type="Proteomes" id="UP000070371">
    <property type="component" value="Chromosome"/>
</dbReference>
<dbReference type="AlphaFoldDB" id="A0A126V4B1"/>
<dbReference type="InterPro" id="IPR046668">
    <property type="entry name" value="DUF6538"/>
</dbReference>
<evidence type="ECO:0000256" key="2">
    <source>
        <dbReference type="ARBA" id="ARBA00023172"/>
    </source>
</evidence>
<dbReference type="SUPFAM" id="SSF56349">
    <property type="entry name" value="DNA breaking-rejoining enzymes"/>
    <property type="match status" value="1"/>
</dbReference>
<dbReference type="InterPro" id="IPR010998">
    <property type="entry name" value="Integrase_recombinase_N"/>
</dbReference>
<dbReference type="InterPro" id="IPR002104">
    <property type="entry name" value="Integrase_catalytic"/>
</dbReference>
<dbReference type="PROSITE" id="PS51898">
    <property type="entry name" value="TYR_RECOMBINASE"/>
    <property type="match status" value="1"/>
</dbReference>
<dbReference type="Gene3D" id="1.10.443.10">
    <property type="entry name" value="Intergrase catalytic core"/>
    <property type="match status" value="1"/>
</dbReference>
<dbReference type="Gene3D" id="1.10.150.130">
    <property type="match status" value="1"/>
</dbReference>
<dbReference type="STRING" id="1579316.RC74_18545"/>
<feature type="domain" description="Tyr recombinase" evidence="3">
    <location>
        <begin position="225"/>
        <end position="403"/>
    </location>
</feature>
<evidence type="ECO:0000256" key="1">
    <source>
        <dbReference type="ARBA" id="ARBA00023125"/>
    </source>
</evidence>
<evidence type="ECO:0000259" key="3">
    <source>
        <dbReference type="PROSITE" id="PS51898"/>
    </source>
</evidence>
<reference evidence="4 5" key="1">
    <citation type="submission" date="2016-02" db="EMBL/GenBank/DDBJ databases">
        <title>Complete genome sequence of Halocynthiibacter arcticus PAMC 20958t from arctic marine sediment.</title>
        <authorList>
            <person name="Lee Y.M."/>
            <person name="Baek K."/>
            <person name="Lee H.K."/>
            <person name="Shin S.C."/>
        </authorList>
    </citation>
    <scope>NUCLEOTIDE SEQUENCE [LARGE SCALE GENOMIC DNA]</scope>
    <source>
        <strain evidence="4">PAMC 20958</strain>
    </source>
</reference>
<dbReference type="GO" id="GO:0015074">
    <property type="term" value="P:DNA integration"/>
    <property type="evidence" value="ECO:0007669"/>
    <property type="project" value="InterPro"/>
</dbReference>
<keyword evidence="5" id="KW-1185">Reference proteome</keyword>
<protein>
    <submittedName>
        <fullName evidence="4">Integrase</fullName>
    </submittedName>
</protein>
<dbReference type="InterPro" id="IPR013762">
    <property type="entry name" value="Integrase-like_cat_sf"/>
</dbReference>
<proteinExistence type="predicted"/>